<dbReference type="EMBL" id="DRLD01000273">
    <property type="protein sequence ID" value="HED10979.1"/>
    <property type="molecule type" value="Genomic_DNA"/>
</dbReference>
<dbReference type="AlphaFoldDB" id="A0A7V1M0F3"/>
<proteinExistence type="predicted"/>
<dbReference type="Pfam" id="PF14595">
    <property type="entry name" value="Thioredoxin_9"/>
    <property type="match status" value="1"/>
</dbReference>
<dbReference type="CDD" id="cd02947">
    <property type="entry name" value="TRX_family"/>
    <property type="match status" value="1"/>
</dbReference>
<comment type="caution">
    <text evidence="1">The sequence shown here is derived from an EMBL/GenBank/DDBJ whole genome shotgun (WGS) entry which is preliminary data.</text>
</comment>
<dbReference type="Gene3D" id="3.40.30.10">
    <property type="entry name" value="Glutaredoxin"/>
    <property type="match status" value="1"/>
</dbReference>
<organism evidence="1">
    <name type="scientific">Caldithrix abyssi</name>
    <dbReference type="NCBI Taxonomy" id="187145"/>
    <lineage>
        <taxon>Bacteria</taxon>
        <taxon>Pseudomonadati</taxon>
        <taxon>Calditrichota</taxon>
        <taxon>Calditrichia</taxon>
        <taxon>Calditrichales</taxon>
        <taxon>Calditrichaceae</taxon>
        <taxon>Caldithrix</taxon>
    </lineage>
</organism>
<dbReference type="Proteomes" id="UP000886005">
    <property type="component" value="Unassembled WGS sequence"/>
</dbReference>
<evidence type="ECO:0000313" key="1">
    <source>
        <dbReference type="EMBL" id="HED10979.1"/>
    </source>
</evidence>
<sequence length="171" mass="20042">MRLRMIRLILTLSLTLMLLSCGSELKSKKVTRDNTEMLYGKTTARQLYFDFPVWKEVYDLYTPDQQVENELHKLARPMKVKIFFGTWCKDSRKNVPRFFKVIKGLDQFEVELIAVDRGLDAENENADRYDIQRVPTFIFIEDGHEIGRIIEHPVKSLEEDTVNILKGDKDA</sequence>
<protein>
    <submittedName>
        <fullName evidence="1">Thioredoxin</fullName>
    </submittedName>
</protein>
<accession>A0A7V1M0F3</accession>
<dbReference type="InterPro" id="IPR036249">
    <property type="entry name" value="Thioredoxin-like_sf"/>
</dbReference>
<gene>
    <name evidence="1" type="ORF">ENJ10_09845</name>
</gene>
<name>A0A7V1M0F3_CALAY</name>
<dbReference type="PROSITE" id="PS51257">
    <property type="entry name" value="PROKAR_LIPOPROTEIN"/>
    <property type="match status" value="1"/>
</dbReference>
<dbReference type="SUPFAM" id="SSF52833">
    <property type="entry name" value="Thioredoxin-like"/>
    <property type="match status" value="1"/>
</dbReference>
<reference evidence="1" key="1">
    <citation type="journal article" date="2020" name="mSystems">
        <title>Genome- and Community-Level Interaction Insights into Carbon Utilization and Element Cycling Functions of Hydrothermarchaeota in Hydrothermal Sediment.</title>
        <authorList>
            <person name="Zhou Z."/>
            <person name="Liu Y."/>
            <person name="Xu W."/>
            <person name="Pan J."/>
            <person name="Luo Z.H."/>
            <person name="Li M."/>
        </authorList>
    </citation>
    <scope>NUCLEOTIDE SEQUENCE [LARGE SCALE GENOMIC DNA]</scope>
    <source>
        <strain evidence="1">HyVt-456</strain>
    </source>
</reference>